<dbReference type="Pfam" id="PF12171">
    <property type="entry name" value="zf-C2H2_jaz"/>
    <property type="match status" value="1"/>
</dbReference>
<keyword evidence="8" id="KW-1185">Reference proteome</keyword>
<evidence type="ECO:0000256" key="3">
    <source>
        <dbReference type="ARBA" id="ARBA00022771"/>
    </source>
</evidence>
<dbReference type="SUPFAM" id="SSF57667">
    <property type="entry name" value="beta-beta-alpha zinc fingers"/>
    <property type="match status" value="2"/>
</dbReference>
<dbReference type="InterPro" id="IPR036236">
    <property type="entry name" value="Znf_C2H2_sf"/>
</dbReference>
<dbReference type="Pfam" id="PF12874">
    <property type="entry name" value="zf-met"/>
    <property type="match status" value="2"/>
</dbReference>
<organism evidence="7 8">
    <name type="scientific">Periconia macrospinosa</name>
    <dbReference type="NCBI Taxonomy" id="97972"/>
    <lineage>
        <taxon>Eukaryota</taxon>
        <taxon>Fungi</taxon>
        <taxon>Dikarya</taxon>
        <taxon>Ascomycota</taxon>
        <taxon>Pezizomycotina</taxon>
        <taxon>Dothideomycetes</taxon>
        <taxon>Pleosporomycetidae</taxon>
        <taxon>Pleosporales</taxon>
        <taxon>Massarineae</taxon>
        <taxon>Periconiaceae</taxon>
        <taxon>Periconia</taxon>
    </lineage>
</organism>
<proteinExistence type="predicted"/>
<sequence length="301" mass="34987">MRPSPSTILHFTCTERVEDWQFVSGLVDTAIDRSWTSRSRSSQNQDPTMRLSEDYECGTCEKRFATRIASVQHMNSKQHWPECETCDKCFYTQASAEQHMKEVNHFKNPFCDHCNRFFHGQNAYKMHLNSKYHRGKAVPCPFCQAKFTTASGLSHHLERSACHLAKSVTKVGIYKTIHRRDTKRLITDEDIDPSTVVEIETIATEAAWNNRAFECYFCHREFKTLNRLNQHLHSGIHSHNHPGELYHCMNFNCPRTFDALGALFAHLESESCAFVKFLTVQRNVEQFFTSNRRIRGFVPEV</sequence>
<keyword evidence="1" id="KW-0479">Metal-binding</keyword>
<feature type="domain" description="C2H2-type" evidence="6">
    <location>
        <begin position="81"/>
        <end position="109"/>
    </location>
</feature>
<evidence type="ECO:0000256" key="2">
    <source>
        <dbReference type="ARBA" id="ARBA00022737"/>
    </source>
</evidence>
<evidence type="ECO:0000256" key="1">
    <source>
        <dbReference type="ARBA" id="ARBA00022723"/>
    </source>
</evidence>
<dbReference type="OrthoDB" id="6077919at2759"/>
<evidence type="ECO:0000256" key="4">
    <source>
        <dbReference type="ARBA" id="ARBA00022833"/>
    </source>
</evidence>
<dbReference type="PANTHER" id="PTHR24379">
    <property type="entry name" value="KRAB AND ZINC FINGER DOMAIN-CONTAINING"/>
    <property type="match status" value="1"/>
</dbReference>
<gene>
    <name evidence="7" type="ORF">DM02DRAFT_557027</name>
</gene>
<dbReference type="PROSITE" id="PS50157">
    <property type="entry name" value="ZINC_FINGER_C2H2_2"/>
    <property type="match status" value="2"/>
</dbReference>
<dbReference type="Proteomes" id="UP000244855">
    <property type="component" value="Unassembled WGS sequence"/>
</dbReference>
<evidence type="ECO:0000313" key="8">
    <source>
        <dbReference type="Proteomes" id="UP000244855"/>
    </source>
</evidence>
<dbReference type="PROSITE" id="PS00028">
    <property type="entry name" value="ZINC_FINGER_C2H2_1"/>
    <property type="match status" value="4"/>
</dbReference>
<dbReference type="Gene3D" id="3.30.160.60">
    <property type="entry name" value="Classic Zinc Finger"/>
    <property type="match status" value="3"/>
</dbReference>
<dbReference type="InterPro" id="IPR022755">
    <property type="entry name" value="Znf_C2H2_jaz"/>
</dbReference>
<keyword evidence="3 5" id="KW-0863">Zinc-finger</keyword>
<keyword evidence="4" id="KW-0862">Zinc</keyword>
<dbReference type="InterPro" id="IPR013087">
    <property type="entry name" value="Znf_C2H2_type"/>
</dbReference>
<dbReference type="SMART" id="SM00355">
    <property type="entry name" value="ZnF_C2H2"/>
    <property type="match status" value="6"/>
</dbReference>
<accession>A0A2V1E137</accession>
<reference evidence="7 8" key="1">
    <citation type="journal article" date="2018" name="Sci. Rep.">
        <title>Comparative genomics provides insights into the lifestyle and reveals functional heterogeneity of dark septate endophytic fungi.</title>
        <authorList>
            <person name="Knapp D.G."/>
            <person name="Nemeth J.B."/>
            <person name="Barry K."/>
            <person name="Hainaut M."/>
            <person name="Henrissat B."/>
            <person name="Johnson J."/>
            <person name="Kuo A."/>
            <person name="Lim J.H.P."/>
            <person name="Lipzen A."/>
            <person name="Nolan M."/>
            <person name="Ohm R.A."/>
            <person name="Tamas L."/>
            <person name="Grigoriev I.V."/>
            <person name="Spatafora J.W."/>
            <person name="Nagy L.G."/>
            <person name="Kovacs G.M."/>
        </authorList>
    </citation>
    <scope>NUCLEOTIDE SEQUENCE [LARGE SCALE GENOMIC DNA]</scope>
    <source>
        <strain evidence="7 8">DSE2036</strain>
    </source>
</reference>
<feature type="domain" description="C2H2-type" evidence="6">
    <location>
        <begin position="213"/>
        <end position="242"/>
    </location>
</feature>
<evidence type="ECO:0000313" key="7">
    <source>
        <dbReference type="EMBL" id="PVI03979.1"/>
    </source>
</evidence>
<dbReference type="GO" id="GO:0008270">
    <property type="term" value="F:zinc ion binding"/>
    <property type="evidence" value="ECO:0007669"/>
    <property type="project" value="UniProtKB-KW"/>
</dbReference>
<protein>
    <recommendedName>
        <fullName evidence="6">C2H2-type domain-containing protein</fullName>
    </recommendedName>
</protein>
<keyword evidence="2" id="KW-0677">Repeat</keyword>
<name>A0A2V1E137_9PLEO</name>
<dbReference type="AlphaFoldDB" id="A0A2V1E137"/>
<evidence type="ECO:0000256" key="5">
    <source>
        <dbReference type="PROSITE-ProRule" id="PRU00042"/>
    </source>
</evidence>
<dbReference type="EMBL" id="KZ805325">
    <property type="protein sequence ID" value="PVI03979.1"/>
    <property type="molecule type" value="Genomic_DNA"/>
</dbReference>
<evidence type="ECO:0000259" key="6">
    <source>
        <dbReference type="PROSITE" id="PS50157"/>
    </source>
</evidence>
<dbReference type="STRING" id="97972.A0A2V1E137"/>
<dbReference type="PANTHER" id="PTHR24379:SF121">
    <property type="entry name" value="C2H2-TYPE DOMAIN-CONTAINING PROTEIN"/>
    <property type="match status" value="1"/>
</dbReference>